<evidence type="ECO:0000313" key="2">
    <source>
        <dbReference type="EMBL" id="QAY29243.1"/>
    </source>
</evidence>
<accession>A0A411D3B3</accession>
<proteinExistence type="predicted"/>
<protein>
    <submittedName>
        <fullName evidence="2">Uncharacterized protein</fullName>
    </submittedName>
</protein>
<dbReference type="EMBL" id="MH614292">
    <property type="protein sequence ID" value="QAY29243.1"/>
    <property type="molecule type" value="Genomic_RNA"/>
</dbReference>
<sequence>MWIFHGIGSRLPEHNDQTRWNGGFKLLTPQLSPKLRNWFIDPGLISPLFGRRSIITIDGQAQRTLLGVSNDLAEDLTMTSEGMQLAYDPAVWDSHSRIYANERKKMAQVALCDKTNGSYKSLRVYIIEFSQYKGLISTEMPWFPDTVSATNDYVTDAIINTKANLNRKSTICTSYQATSDNAIFWLEDQNAKYVTEPGYTHHHVYTNDLGTFTVSVMYYTIKQNGDKKPIKYRIDNSEYKLNPGFVTNVHNLNSIPSYLPANMRAITFNDTAIYPITTGIRGQTRYQAPSVVNVLRKLYEEIGDGFDIAIRTFYTNYAVFYVRFLPATPFTSSQLYIRVPQDYKELYAVLTVDVESLIIDGIYPSGLNLLVSDTTQFTTNTIEKVTANAAMAGAIIGGNIIEGIGKGVQTYAQYKQWQEQLGWYKESQQNMLNFSREYQEKQYAQQRNMAVLNTELAGYRTGASAYGFSHTNTSTAGLGYTPSDSIQVGKSKFVSNWDPAAHLPENRRINFVKGKTYNEQGTSAPVERDPDEVKWTENPVYKPLEPHQQVVQAEVHNEDNKS</sequence>
<feature type="region of interest" description="Disordered" evidence="1">
    <location>
        <begin position="515"/>
        <end position="534"/>
    </location>
</feature>
<evidence type="ECO:0000256" key="1">
    <source>
        <dbReference type="SAM" id="MobiDB-lite"/>
    </source>
</evidence>
<name>A0A411D3B3_9VIRU</name>
<organism evidence="2">
    <name type="scientific">Boghill Burn virus</name>
    <dbReference type="NCBI Taxonomy" id="2511031"/>
    <lineage>
        <taxon>Viruses</taxon>
        <taxon>Riboviria</taxon>
    </lineage>
</organism>
<feature type="region of interest" description="Disordered" evidence="1">
    <location>
        <begin position="540"/>
        <end position="562"/>
    </location>
</feature>
<reference evidence="2" key="1">
    <citation type="submission" date="2018-07" db="EMBL/GenBank/DDBJ databases">
        <title>Host and pathogen evolutionary histories predict virus prevalence across bumblebee species.</title>
        <authorList>
            <person name="Pascall D.J."/>
            <person name="Tinsley M.C."/>
            <person name="Obbard D.J."/>
            <person name="Wilfert L."/>
        </authorList>
    </citation>
    <scope>NUCLEOTIDE SEQUENCE</scope>
</reference>